<feature type="transmembrane region" description="Helical" evidence="1">
    <location>
        <begin position="301"/>
        <end position="320"/>
    </location>
</feature>
<sequence length="506" mass="55551">MQSTRAHSIGLFIVTIVVMTIAVVVRLSSLYESFWVDELHSAWCVWESFADVMPRASAGNQSPVYFAGLWAWKQLVGESEFALRLSSVIAVAMGAGVLCVGVGRWTGQVAAGTAAGLTLALESNALFFGTELRPFAMVILFSSLATVCFVRLATTASREEDWPKWLCLVISVLLAMACQPTSLGVLAWLPAIVCLVWGWRDRGSMTEVDGKSIALAAIAIASFWAIWKVTLDESWHRRDAWASFGTANDPWQIWQAWDWFWLSIAPAGLTVAGAVYRWQIGTGLDRKTVVKRNLKAAQRDRITLAIILLAAALTTAYWTVSWSGVMPIWHRRYFIAVLPMLAVGMGGAVASVPAFIRGSNWLVAAVMISGLTWQQGTMTSLVRSPRSVIVARGEDWRGAVDWVNDNAMPDDRILLDAGLIEARTIEISAASYQVKQYLSYPIMGPYEIRQDVEAIGPDLGKITVTPDKSVLIITRRPMARIDESVFPKAEIHGFGGVSVIRLPAND</sequence>
<dbReference type="OrthoDB" id="241905at2"/>
<comment type="caution">
    <text evidence="2">The sequence shown here is derived from an EMBL/GenBank/DDBJ whole genome shotgun (WGS) entry which is preliminary data.</text>
</comment>
<name>A0A5C6F7N4_9BACT</name>
<evidence type="ECO:0000256" key="1">
    <source>
        <dbReference type="SAM" id="Phobius"/>
    </source>
</evidence>
<keyword evidence="1" id="KW-0472">Membrane</keyword>
<keyword evidence="3" id="KW-1185">Reference proteome</keyword>
<feature type="transmembrane region" description="Helical" evidence="1">
    <location>
        <begin position="135"/>
        <end position="153"/>
    </location>
</feature>
<dbReference type="Proteomes" id="UP000317977">
    <property type="component" value="Unassembled WGS sequence"/>
</dbReference>
<evidence type="ECO:0000313" key="2">
    <source>
        <dbReference type="EMBL" id="TWU57265.1"/>
    </source>
</evidence>
<keyword evidence="1" id="KW-0812">Transmembrane</keyword>
<feature type="transmembrane region" description="Helical" evidence="1">
    <location>
        <begin position="332"/>
        <end position="356"/>
    </location>
</feature>
<feature type="transmembrane region" description="Helical" evidence="1">
    <location>
        <begin position="165"/>
        <end position="198"/>
    </location>
</feature>
<keyword evidence="1" id="KW-1133">Transmembrane helix</keyword>
<dbReference type="RefSeq" id="WP_146532194.1">
    <property type="nucleotide sequence ID" value="NZ_SJPX01000001.1"/>
</dbReference>
<feature type="transmembrane region" description="Helical" evidence="1">
    <location>
        <begin position="6"/>
        <end position="25"/>
    </location>
</feature>
<reference evidence="2 3" key="1">
    <citation type="submission" date="2019-02" db="EMBL/GenBank/DDBJ databases">
        <title>Deep-cultivation of Planctomycetes and their phenomic and genomic characterization uncovers novel biology.</title>
        <authorList>
            <person name="Wiegand S."/>
            <person name="Jogler M."/>
            <person name="Boedeker C."/>
            <person name="Pinto D."/>
            <person name="Vollmers J."/>
            <person name="Rivas-Marin E."/>
            <person name="Kohn T."/>
            <person name="Peeters S.H."/>
            <person name="Heuer A."/>
            <person name="Rast P."/>
            <person name="Oberbeckmann S."/>
            <person name="Bunk B."/>
            <person name="Jeske O."/>
            <person name="Meyerdierks A."/>
            <person name="Storesund J.E."/>
            <person name="Kallscheuer N."/>
            <person name="Luecker S."/>
            <person name="Lage O.M."/>
            <person name="Pohl T."/>
            <person name="Merkel B.J."/>
            <person name="Hornburger P."/>
            <person name="Mueller R.-W."/>
            <person name="Bruemmer F."/>
            <person name="Labrenz M."/>
            <person name="Spormann A.M."/>
            <person name="Op Den Camp H."/>
            <person name="Overmann J."/>
            <person name="Amann R."/>
            <person name="Jetten M.S.M."/>
            <person name="Mascher T."/>
            <person name="Medema M.H."/>
            <person name="Devos D.P."/>
            <person name="Kaster A.-K."/>
            <person name="Ovreas L."/>
            <person name="Rohde M."/>
            <person name="Galperin M.Y."/>
            <person name="Jogler C."/>
        </authorList>
    </citation>
    <scope>NUCLEOTIDE SEQUENCE [LARGE SCALE GENOMIC DNA]</scope>
    <source>
        <strain evidence="2 3">Poly59</strain>
    </source>
</reference>
<feature type="transmembrane region" description="Helical" evidence="1">
    <location>
        <begin position="81"/>
        <end position="103"/>
    </location>
</feature>
<organism evidence="2 3">
    <name type="scientific">Rubripirellula reticaptiva</name>
    <dbReference type="NCBI Taxonomy" id="2528013"/>
    <lineage>
        <taxon>Bacteria</taxon>
        <taxon>Pseudomonadati</taxon>
        <taxon>Planctomycetota</taxon>
        <taxon>Planctomycetia</taxon>
        <taxon>Pirellulales</taxon>
        <taxon>Pirellulaceae</taxon>
        <taxon>Rubripirellula</taxon>
    </lineage>
</organism>
<dbReference type="EMBL" id="SJPX01000001">
    <property type="protein sequence ID" value="TWU57265.1"/>
    <property type="molecule type" value="Genomic_DNA"/>
</dbReference>
<gene>
    <name evidence="2" type="ORF">Poly59_01720</name>
</gene>
<protein>
    <submittedName>
        <fullName evidence="2">Uncharacterized protein</fullName>
    </submittedName>
</protein>
<evidence type="ECO:0000313" key="3">
    <source>
        <dbReference type="Proteomes" id="UP000317977"/>
    </source>
</evidence>
<accession>A0A5C6F7N4</accession>
<feature type="transmembrane region" description="Helical" evidence="1">
    <location>
        <begin position="210"/>
        <end position="227"/>
    </location>
</feature>
<feature type="transmembrane region" description="Helical" evidence="1">
    <location>
        <begin position="259"/>
        <end position="280"/>
    </location>
</feature>
<proteinExistence type="predicted"/>
<dbReference type="AlphaFoldDB" id="A0A5C6F7N4"/>